<sequence>MNNKRYKLIFSKVKNCLVPVAENIKSASGNSGSSSNSKIAEDQEEEPDSLACSLSPLSSSIHLGLHNHSPLKVFKGKNLSVVLLSLMPATLPAK</sequence>
<dbReference type="Proteomes" id="UP000060132">
    <property type="component" value="Chromosome"/>
</dbReference>
<proteinExistence type="predicted"/>
<dbReference type="Pfam" id="PF13018">
    <property type="entry name" value="ESPR"/>
    <property type="match status" value="1"/>
</dbReference>
<accession>A0AAC9ENC3</accession>
<feature type="compositionally biased region" description="Low complexity" evidence="1">
    <location>
        <begin position="25"/>
        <end position="38"/>
    </location>
</feature>
<feature type="domain" description="ESPR" evidence="2">
    <location>
        <begin position="2"/>
        <end position="37"/>
    </location>
</feature>
<dbReference type="EMBL" id="CP011219">
    <property type="protein sequence ID" value="AKO32684.1"/>
    <property type="molecule type" value="Genomic_DNA"/>
</dbReference>
<reference evidence="3 4" key="1">
    <citation type="journal article" date="2015" name="PLoS Negl. Trop. Dis.">
        <title>Haemophilus ducreyi Cutaneous Ulcer Strains Are Nearly Identical to Class I Genital Ulcer Strains.</title>
        <authorList>
            <person name="Gangaiah D."/>
            <person name="Webb K.M."/>
            <person name="Humphreys T.L."/>
            <person name="Fortney K.R."/>
            <person name="Toh E."/>
            <person name="Tai A."/>
            <person name="Katz S.S."/>
            <person name="Pillay A."/>
            <person name="Chen C.Y."/>
            <person name="Roberts S.A."/>
            <person name="Munson R.S.Jr."/>
            <person name="Spinola S.M."/>
        </authorList>
    </citation>
    <scope>NUCLEOTIDE SEQUENCE [LARGE SCALE GENOMIC DNA]</scope>
    <source>
        <strain evidence="4">CLU2</strain>
    </source>
</reference>
<evidence type="ECO:0000259" key="2">
    <source>
        <dbReference type="Pfam" id="PF13018"/>
    </source>
</evidence>
<feature type="region of interest" description="Disordered" evidence="1">
    <location>
        <begin position="25"/>
        <end position="47"/>
    </location>
</feature>
<name>A0AAC9ENC3_HAEDC</name>
<gene>
    <name evidence="3" type="ORF">RZ57_06005</name>
</gene>
<dbReference type="AlphaFoldDB" id="A0AAC9ENC3"/>
<evidence type="ECO:0000256" key="1">
    <source>
        <dbReference type="SAM" id="MobiDB-lite"/>
    </source>
</evidence>
<evidence type="ECO:0000313" key="3">
    <source>
        <dbReference type="EMBL" id="AKO32684.1"/>
    </source>
</evidence>
<protein>
    <recommendedName>
        <fullName evidence="2">ESPR domain-containing protein</fullName>
    </recommendedName>
</protein>
<dbReference type="InterPro" id="IPR024973">
    <property type="entry name" value="ESPR"/>
</dbReference>
<evidence type="ECO:0000313" key="4">
    <source>
        <dbReference type="Proteomes" id="UP000060132"/>
    </source>
</evidence>
<organism evidence="3 4">
    <name type="scientific">Haemophilus ducreyi</name>
    <dbReference type="NCBI Taxonomy" id="730"/>
    <lineage>
        <taxon>Bacteria</taxon>
        <taxon>Pseudomonadati</taxon>
        <taxon>Pseudomonadota</taxon>
        <taxon>Gammaproteobacteria</taxon>
        <taxon>Pasteurellales</taxon>
        <taxon>Pasteurellaceae</taxon>
        <taxon>Haemophilus</taxon>
    </lineage>
</organism>
<dbReference type="RefSeq" id="WP_208913615.1">
    <property type="nucleotide sequence ID" value="NZ_CP011219.1"/>
</dbReference>